<protein>
    <recommendedName>
        <fullName evidence="9">Vacuolar protein sorting 55</fullName>
    </recommendedName>
</protein>
<feature type="transmembrane region" description="Helical" evidence="6">
    <location>
        <begin position="166"/>
        <end position="185"/>
    </location>
</feature>
<name>A0A1D8NLP3_YARLL</name>
<feature type="transmembrane region" description="Helical" evidence="6">
    <location>
        <begin position="103"/>
        <end position="123"/>
    </location>
</feature>
<evidence type="ECO:0000256" key="2">
    <source>
        <dbReference type="ARBA" id="ARBA00005645"/>
    </source>
</evidence>
<dbReference type="eggNOG" id="KOG2174">
    <property type="taxonomic scope" value="Eukaryota"/>
</dbReference>
<evidence type="ECO:0000256" key="5">
    <source>
        <dbReference type="ARBA" id="ARBA00023136"/>
    </source>
</evidence>
<keyword evidence="5 6" id="KW-0472">Membrane</keyword>
<organism evidence="7 8">
    <name type="scientific">Yarrowia lipolytica</name>
    <name type="common">Candida lipolytica</name>
    <dbReference type="NCBI Taxonomy" id="4952"/>
    <lineage>
        <taxon>Eukaryota</taxon>
        <taxon>Fungi</taxon>
        <taxon>Dikarya</taxon>
        <taxon>Ascomycota</taxon>
        <taxon>Saccharomycotina</taxon>
        <taxon>Dipodascomycetes</taxon>
        <taxon>Dipodascales</taxon>
        <taxon>Dipodascales incertae sedis</taxon>
        <taxon>Yarrowia</taxon>
    </lineage>
</organism>
<sequence length="223" mass="24349">MRSDPSRHRESNLRVVVYIQLERLVVYLYFYRANPTQTTASCITTNGPTPTTAPTTTTTTINSPPASKLFLTPPHYTLSSSPTDTTTKTHTSTMVQISPLSKIITLSTVLATGFLLIILSCALWNNWLPLIVVAVFCLAPAPNAICQSWAGQDDFMSESSSTVVDFGRFSTGFMVVSGLSIPVMLAHNSIINTAAMWMSLSGGLLIYATIITFGAFFYEPEEF</sequence>
<proteinExistence type="inferred from homology"/>
<keyword evidence="4 6" id="KW-1133">Transmembrane helix</keyword>
<evidence type="ECO:0008006" key="9">
    <source>
        <dbReference type="Google" id="ProtNLM"/>
    </source>
</evidence>
<feature type="transmembrane region" description="Helical" evidence="6">
    <location>
        <begin position="197"/>
        <end position="218"/>
    </location>
</feature>
<dbReference type="GO" id="GO:0034424">
    <property type="term" value="C:Vps55/Vps68 complex"/>
    <property type="evidence" value="ECO:0007669"/>
    <property type="project" value="TreeGrafter"/>
</dbReference>
<dbReference type="GeneID" id="2908127"/>
<evidence type="ECO:0000313" key="8">
    <source>
        <dbReference type="Proteomes" id="UP000182444"/>
    </source>
</evidence>
<evidence type="ECO:0000256" key="6">
    <source>
        <dbReference type="SAM" id="Phobius"/>
    </source>
</evidence>
<dbReference type="Proteomes" id="UP000182444">
    <property type="component" value="Chromosome 1F"/>
</dbReference>
<dbReference type="EMBL" id="CP017558">
    <property type="protein sequence ID" value="AOW06533.1"/>
    <property type="molecule type" value="Genomic_DNA"/>
</dbReference>
<comment type="similarity">
    <text evidence="2">Belongs to the OB-RGRP/VPS55 family.</text>
</comment>
<dbReference type="GO" id="GO:0032511">
    <property type="term" value="P:late endosome to vacuole transport via multivesicular body sorting pathway"/>
    <property type="evidence" value="ECO:0007669"/>
    <property type="project" value="TreeGrafter"/>
</dbReference>
<evidence type="ECO:0000256" key="3">
    <source>
        <dbReference type="ARBA" id="ARBA00022692"/>
    </source>
</evidence>
<accession>A0A1D8NLP3</accession>
<dbReference type="VEuPathDB" id="FungiDB:YALI1_F03494g"/>
<dbReference type="Pfam" id="PF04133">
    <property type="entry name" value="Vps55"/>
    <property type="match status" value="1"/>
</dbReference>
<keyword evidence="3 6" id="KW-0812">Transmembrane</keyword>
<comment type="subcellular location">
    <subcellularLocation>
        <location evidence="1">Membrane</location>
        <topology evidence="1">Multi-pass membrane protein</topology>
    </subcellularLocation>
</comment>
<dbReference type="VEuPathDB" id="FungiDB:YALI0_F02277g"/>
<gene>
    <name evidence="7" type="ORF">YALI1_F03494g</name>
</gene>
<evidence type="ECO:0000313" key="7">
    <source>
        <dbReference type="EMBL" id="AOW06533.1"/>
    </source>
</evidence>
<dbReference type="PANTHER" id="PTHR12050:SF0">
    <property type="entry name" value="RH04491P"/>
    <property type="match status" value="1"/>
</dbReference>
<dbReference type="InterPro" id="IPR007262">
    <property type="entry name" value="Vps55/LEPROT"/>
</dbReference>
<evidence type="ECO:0000256" key="4">
    <source>
        <dbReference type="ARBA" id="ARBA00022989"/>
    </source>
</evidence>
<evidence type="ECO:0000256" key="1">
    <source>
        <dbReference type="ARBA" id="ARBA00004141"/>
    </source>
</evidence>
<reference evidence="7 8" key="1">
    <citation type="journal article" date="2016" name="PLoS ONE">
        <title>Sequence Assembly of Yarrowia lipolytica Strain W29/CLIB89 Shows Transposable Element Diversity.</title>
        <authorList>
            <person name="Magnan C."/>
            <person name="Yu J."/>
            <person name="Chang I."/>
            <person name="Jahn E."/>
            <person name="Kanomata Y."/>
            <person name="Wu J."/>
            <person name="Zeller M."/>
            <person name="Oakes M."/>
            <person name="Baldi P."/>
            <person name="Sandmeyer S."/>
        </authorList>
    </citation>
    <scope>NUCLEOTIDE SEQUENCE [LARGE SCALE GENOMIC DNA]</scope>
    <source>
        <strain evidence="8">CLIB89(W29)</strain>
    </source>
</reference>
<dbReference type="KEGG" id="yli:2908127"/>
<dbReference type="PANTHER" id="PTHR12050">
    <property type="entry name" value="LEPTIN RECEPTOR-RELATED"/>
    <property type="match status" value="1"/>
</dbReference>
<dbReference type="RefSeq" id="XP_504898.2">
    <property type="nucleotide sequence ID" value="XM_504898.3"/>
</dbReference>
<feature type="transmembrane region" description="Helical" evidence="6">
    <location>
        <begin position="130"/>
        <end position="150"/>
    </location>
</feature>
<dbReference type="AlphaFoldDB" id="A0A1D8NLP3"/>